<feature type="region of interest" description="Disordered" evidence="1">
    <location>
        <begin position="115"/>
        <end position="144"/>
    </location>
</feature>
<keyword evidence="3" id="KW-1185">Reference proteome</keyword>
<evidence type="ECO:0008006" key="4">
    <source>
        <dbReference type="Google" id="ProtNLM"/>
    </source>
</evidence>
<proteinExistence type="predicted"/>
<evidence type="ECO:0000313" key="3">
    <source>
        <dbReference type="Proteomes" id="UP001629113"/>
    </source>
</evidence>
<dbReference type="Proteomes" id="UP001629113">
    <property type="component" value="Unassembled WGS sequence"/>
</dbReference>
<accession>A0ABR4PRR4</accession>
<sequence>MAVGQPASAQVSAKGVTSNAPTADNGAQPSTAPDQGDDVWDEERLEESLKTLKEMYIQLRGLRSTVPRLVAPLTTKKASPENQYKAFAESAATATQEVQQFRRLISDEKSTKILEHARQSRADNPSGIKPWRITDHPDWNIRDA</sequence>
<evidence type="ECO:0000313" key="2">
    <source>
        <dbReference type="EMBL" id="KAL3425586.1"/>
    </source>
</evidence>
<feature type="region of interest" description="Disordered" evidence="1">
    <location>
        <begin position="1"/>
        <end position="42"/>
    </location>
</feature>
<feature type="compositionally biased region" description="Basic and acidic residues" evidence="1">
    <location>
        <begin position="132"/>
        <end position="144"/>
    </location>
</feature>
<protein>
    <recommendedName>
        <fullName evidence="4">Mediator complex subunit 11</fullName>
    </recommendedName>
</protein>
<gene>
    <name evidence="2" type="ORF">PVAG01_02377</name>
</gene>
<dbReference type="EMBL" id="JBFCZG010000002">
    <property type="protein sequence ID" value="KAL3425586.1"/>
    <property type="molecule type" value="Genomic_DNA"/>
</dbReference>
<reference evidence="2 3" key="1">
    <citation type="submission" date="2024-06" db="EMBL/GenBank/DDBJ databases">
        <title>Complete genome of Phlyctema vagabunda strain 19-DSS-EL-015.</title>
        <authorList>
            <person name="Fiorenzani C."/>
        </authorList>
    </citation>
    <scope>NUCLEOTIDE SEQUENCE [LARGE SCALE GENOMIC DNA]</scope>
    <source>
        <strain evidence="2 3">19-DSS-EL-015</strain>
    </source>
</reference>
<feature type="compositionally biased region" description="Polar residues" evidence="1">
    <location>
        <begin position="7"/>
        <end position="33"/>
    </location>
</feature>
<comment type="caution">
    <text evidence="2">The sequence shown here is derived from an EMBL/GenBank/DDBJ whole genome shotgun (WGS) entry which is preliminary data.</text>
</comment>
<organism evidence="2 3">
    <name type="scientific">Phlyctema vagabunda</name>
    <dbReference type="NCBI Taxonomy" id="108571"/>
    <lineage>
        <taxon>Eukaryota</taxon>
        <taxon>Fungi</taxon>
        <taxon>Dikarya</taxon>
        <taxon>Ascomycota</taxon>
        <taxon>Pezizomycotina</taxon>
        <taxon>Leotiomycetes</taxon>
        <taxon>Helotiales</taxon>
        <taxon>Dermateaceae</taxon>
        <taxon>Phlyctema</taxon>
    </lineage>
</organism>
<name>A0ABR4PRR4_9HELO</name>
<evidence type="ECO:0000256" key="1">
    <source>
        <dbReference type="SAM" id="MobiDB-lite"/>
    </source>
</evidence>